<name>A0ABX8VCY1_9MYCO</name>
<reference evidence="2 3" key="1">
    <citation type="submission" date="2021-07" db="EMBL/GenBank/DDBJ databases">
        <title>Whole genome sequencing of non-tuberculosis mycobacteria type-strains.</title>
        <authorList>
            <person name="Igarashi Y."/>
            <person name="Osugi A."/>
            <person name="Mitarai S."/>
        </authorList>
    </citation>
    <scope>NUCLEOTIDE SEQUENCE [LARGE SCALE GENOMIC DNA]</scope>
    <source>
        <strain evidence="2 3">JCM 16370</strain>
    </source>
</reference>
<keyword evidence="3" id="KW-1185">Reference proteome</keyword>
<keyword evidence="1" id="KW-0472">Membrane</keyword>
<evidence type="ECO:0000313" key="2">
    <source>
        <dbReference type="EMBL" id="QYL14943.1"/>
    </source>
</evidence>
<evidence type="ECO:0000313" key="3">
    <source>
        <dbReference type="Proteomes" id="UP000825367"/>
    </source>
</evidence>
<dbReference type="EMBL" id="CP080333">
    <property type="protein sequence ID" value="QYL14943.1"/>
    <property type="molecule type" value="Genomic_DNA"/>
</dbReference>
<sequence>MGELQAGWYPDPHDQAAEVYWTGTQWDGRRAKLSSAQPPSPATGEKPNKKRVWLIAGLILGAVIISQIVWTCASYRPYEKECRDAGVRHGLQGQQLEQMVESCERLREQGYK</sequence>
<dbReference type="RefSeq" id="WP_096311659.1">
    <property type="nucleotide sequence ID" value="NZ_BAAAVX010000050.1"/>
</dbReference>
<keyword evidence="1" id="KW-1133">Transmembrane helix</keyword>
<evidence type="ECO:0000256" key="1">
    <source>
        <dbReference type="SAM" id="Phobius"/>
    </source>
</evidence>
<gene>
    <name evidence="2" type="ORF">K0O64_17410</name>
</gene>
<feature type="transmembrane region" description="Helical" evidence="1">
    <location>
        <begin position="52"/>
        <end position="70"/>
    </location>
</feature>
<accession>A0ABX8VCY1</accession>
<protein>
    <submittedName>
        <fullName evidence="2">DUF2510 domain-containing protein</fullName>
    </submittedName>
</protein>
<proteinExistence type="predicted"/>
<keyword evidence="1" id="KW-0812">Transmembrane</keyword>
<dbReference type="Proteomes" id="UP000825367">
    <property type="component" value="Chromosome"/>
</dbReference>
<organism evidence="2 3">
    <name type="scientific">Mycolicibacterium pallens</name>
    <dbReference type="NCBI Taxonomy" id="370524"/>
    <lineage>
        <taxon>Bacteria</taxon>
        <taxon>Bacillati</taxon>
        <taxon>Actinomycetota</taxon>
        <taxon>Actinomycetes</taxon>
        <taxon>Mycobacteriales</taxon>
        <taxon>Mycobacteriaceae</taxon>
        <taxon>Mycolicibacterium</taxon>
    </lineage>
</organism>